<proteinExistence type="predicted"/>
<dbReference type="PANTHER" id="PTHR34466">
    <property type="entry name" value="OS11G0129800 PROTEIN"/>
    <property type="match status" value="1"/>
</dbReference>
<accession>A0A0A9EZX3</accession>
<evidence type="ECO:0000313" key="2">
    <source>
        <dbReference type="EMBL" id="JAE01573.1"/>
    </source>
</evidence>
<evidence type="ECO:0000256" key="1">
    <source>
        <dbReference type="SAM" id="MobiDB-lite"/>
    </source>
</evidence>
<dbReference type="PANTHER" id="PTHR34466:SF3">
    <property type="entry name" value="OS11G0129800 PROTEIN"/>
    <property type="match status" value="1"/>
</dbReference>
<reference evidence="2" key="2">
    <citation type="journal article" date="2015" name="Data Brief">
        <title>Shoot transcriptome of the giant reed, Arundo donax.</title>
        <authorList>
            <person name="Barrero R.A."/>
            <person name="Guerrero F.D."/>
            <person name="Moolhuijzen P."/>
            <person name="Goolsby J.A."/>
            <person name="Tidwell J."/>
            <person name="Bellgard S.E."/>
            <person name="Bellgard M.I."/>
        </authorList>
    </citation>
    <scope>NUCLEOTIDE SEQUENCE</scope>
    <source>
        <tissue evidence="2">Shoot tissue taken approximately 20 cm above the soil surface</tissue>
    </source>
</reference>
<reference evidence="2" key="1">
    <citation type="submission" date="2014-09" db="EMBL/GenBank/DDBJ databases">
        <authorList>
            <person name="Magalhaes I.L.F."/>
            <person name="Oliveira U."/>
            <person name="Santos F.R."/>
            <person name="Vidigal T.H.D.A."/>
            <person name="Brescovit A.D."/>
            <person name="Santos A.J."/>
        </authorList>
    </citation>
    <scope>NUCLEOTIDE SEQUENCE</scope>
    <source>
        <tissue evidence="2">Shoot tissue taken approximately 20 cm above the soil surface</tissue>
    </source>
</reference>
<feature type="region of interest" description="Disordered" evidence="1">
    <location>
        <begin position="13"/>
        <end position="67"/>
    </location>
</feature>
<dbReference type="EMBL" id="GBRH01196323">
    <property type="protein sequence ID" value="JAE01573.1"/>
    <property type="molecule type" value="Transcribed_RNA"/>
</dbReference>
<sequence length="191" mass="21670">MNYFEECVSISTMDSTDFSSPKDPQPNSVVTVPPKSNSRFFRKGKSSFQLPRTPTDQHCHREESDKQTQCSISITESDVSDSVITSHTNAPSLKITSNSSDDFDGFETPRSRSSCFSFIHEPTKTVKNCDVWQYLGNFGRGNNKDLRETRSSYFADDYVCEKANSDLLTDMVTFQNRIEYGGLLICNMRTF</sequence>
<organism evidence="2">
    <name type="scientific">Arundo donax</name>
    <name type="common">Giant reed</name>
    <name type="synonym">Donax arundinaceus</name>
    <dbReference type="NCBI Taxonomy" id="35708"/>
    <lineage>
        <taxon>Eukaryota</taxon>
        <taxon>Viridiplantae</taxon>
        <taxon>Streptophyta</taxon>
        <taxon>Embryophyta</taxon>
        <taxon>Tracheophyta</taxon>
        <taxon>Spermatophyta</taxon>
        <taxon>Magnoliopsida</taxon>
        <taxon>Liliopsida</taxon>
        <taxon>Poales</taxon>
        <taxon>Poaceae</taxon>
        <taxon>PACMAD clade</taxon>
        <taxon>Arundinoideae</taxon>
        <taxon>Arundineae</taxon>
        <taxon>Arundo</taxon>
    </lineage>
</organism>
<name>A0A0A9EZX3_ARUDO</name>
<feature type="compositionally biased region" description="Polar residues" evidence="1">
    <location>
        <begin position="25"/>
        <end position="39"/>
    </location>
</feature>
<feature type="compositionally biased region" description="Basic and acidic residues" evidence="1">
    <location>
        <begin position="55"/>
        <end position="66"/>
    </location>
</feature>
<protein>
    <submittedName>
        <fullName evidence="2">Uncharacterized protein</fullName>
    </submittedName>
</protein>
<dbReference type="AlphaFoldDB" id="A0A0A9EZX3"/>